<name>A0A7T8APT7_9GAMM</name>
<evidence type="ECO:0000256" key="3">
    <source>
        <dbReference type="ARBA" id="ARBA00023015"/>
    </source>
</evidence>
<keyword evidence="6" id="KW-0175">Coiled coil</keyword>
<evidence type="ECO:0000259" key="7">
    <source>
        <dbReference type="PROSITE" id="PS50937"/>
    </source>
</evidence>
<dbReference type="InterPro" id="IPR011789">
    <property type="entry name" value="CueR"/>
</dbReference>
<dbReference type="InterPro" id="IPR000551">
    <property type="entry name" value="MerR-type_HTH_dom"/>
</dbReference>
<dbReference type="PRINTS" id="PR00040">
    <property type="entry name" value="HTHMERR"/>
</dbReference>
<organism evidence="8 9">
    <name type="scientific">Acinetobacter variabilis</name>
    <dbReference type="NCBI Taxonomy" id="70346"/>
    <lineage>
        <taxon>Bacteria</taxon>
        <taxon>Pseudomonadati</taxon>
        <taxon>Pseudomonadota</taxon>
        <taxon>Gammaproteobacteria</taxon>
        <taxon>Moraxellales</taxon>
        <taxon>Moraxellaceae</taxon>
        <taxon>Acinetobacter</taxon>
    </lineage>
</organism>
<dbReference type="PANTHER" id="PTHR30204:SF94">
    <property type="entry name" value="HEAVY METAL-DEPENDENT TRANSCRIPTIONAL REGULATOR HI_0293-RELATED"/>
    <property type="match status" value="1"/>
</dbReference>
<evidence type="ECO:0000256" key="6">
    <source>
        <dbReference type="SAM" id="Coils"/>
    </source>
</evidence>
<dbReference type="Proteomes" id="UP000596079">
    <property type="component" value="Chromosome"/>
</dbReference>
<keyword evidence="5" id="KW-0804">Transcription</keyword>
<dbReference type="RefSeq" id="WP_159122916.1">
    <property type="nucleotide sequence ID" value="NZ_CP060811.1"/>
</dbReference>
<reference evidence="8 9" key="1">
    <citation type="submission" date="2020-08" db="EMBL/GenBank/DDBJ databases">
        <title>Emergence of ISAba1-mediated novel tet(X) in Acinetobacter variabilis from a chicken farm.</title>
        <authorList>
            <person name="Peng K."/>
            <person name="Li R."/>
        </authorList>
    </citation>
    <scope>NUCLEOTIDE SEQUENCE [LARGE SCALE GENOMIC DNA]</scope>
    <source>
        <strain evidence="8 9">XM9F202-2</strain>
    </source>
</reference>
<dbReference type="InterPro" id="IPR047057">
    <property type="entry name" value="MerR_fam"/>
</dbReference>
<proteinExistence type="predicted"/>
<dbReference type="CDD" id="cd01108">
    <property type="entry name" value="HTH_CueR"/>
    <property type="match status" value="1"/>
</dbReference>
<keyword evidence="3" id="KW-0805">Transcription regulation</keyword>
<dbReference type="InterPro" id="IPR009061">
    <property type="entry name" value="DNA-bd_dom_put_sf"/>
</dbReference>
<evidence type="ECO:0000256" key="1">
    <source>
        <dbReference type="ARBA" id="ARBA00004496"/>
    </source>
</evidence>
<sequence length="144" mass="16217">MNIGQAAKRSGISAKMIRYYEDIGLLPNPKRSDSGYRIYSDDDIKTLSFIQHARELGFSSEQMKELLGLWLNDARHSSDVKQLAQKHIELLQQKIADMQNMMKILQQSVAQCAGDEQSDCQILKQIEQGVSHGKTAHTAIKADQ</sequence>
<evidence type="ECO:0000313" key="9">
    <source>
        <dbReference type="Proteomes" id="UP000596079"/>
    </source>
</evidence>
<feature type="domain" description="HTH merR-type" evidence="7">
    <location>
        <begin position="1"/>
        <end position="69"/>
    </location>
</feature>
<dbReference type="Gene3D" id="1.10.1660.10">
    <property type="match status" value="1"/>
</dbReference>
<dbReference type="GO" id="GO:0005737">
    <property type="term" value="C:cytoplasm"/>
    <property type="evidence" value="ECO:0007669"/>
    <property type="project" value="UniProtKB-SubCell"/>
</dbReference>
<gene>
    <name evidence="8" type="primary">cueR</name>
    <name evidence="8" type="ORF">IAQ69_08220</name>
</gene>
<dbReference type="GO" id="GO:0003700">
    <property type="term" value="F:DNA-binding transcription factor activity"/>
    <property type="evidence" value="ECO:0007669"/>
    <property type="project" value="InterPro"/>
</dbReference>
<dbReference type="GO" id="GO:0005507">
    <property type="term" value="F:copper ion binding"/>
    <property type="evidence" value="ECO:0007669"/>
    <property type="project" value="InterPro"/>
</dbReference>
<feature type="coiled-coil region" evidence="6">
    <location>
        <begin position="81"/>
        <end position="108"/>
    </location>
</feature>
<evidence type="ECO:0000313" key="8">
    <source>
        <dbReference type="EMBL" id="QQN86874.1"/>
    </source>
</evidence>
<dbReference type="SMART" id="SM00422">
    <property type="entry name" value="HTH_MERR"/>
    <property type="match status" value="1"/>
</dbReference>
<comment type="subcellular location">
    <subcellularLocation>
        <location evidence="1">Cytoplasm</location>
    </subcellularLocation>
</comment>
<keyword evidence="4" id="KW-0238">DNA-binding</keyword>
<dbReference type="SUPFAM" id="SSF46955">
    <property type="entry name" value="Putative DNA-binding domain"/>
    <property type="match status" value="1"/>
</dbReference>
<dbReference type="EMBL" id="CP060811">
    <property type="protein sequence ID" value="QQN86874.1"/>
    <property type="molecule type" value="Genomic_DNA"/>
</dbReference>
<dbReference type="AlphaFoldDB" id="A0A7T8APT7"/>
<dbReference type="PROSITE" id="PS00552">
    <property type="entry name" value="HTH_MERR_1"/>
    <property type="match status" value="1"/>
</dbReference>
<evidence type="ECO:0000256" key="4">
    <source>
        <dbReference type="ARBA" id="ARBA00023125"/>
    </source>
</evidence>
<dbReference type="NCBIfam" id="TIGR02044">
    <property type="entry name" value="CueR"/>
    <property type="match status" value="1"/>
</dbReference>
<evidence type="ECO:0000256" key="5">
    <source>
        <dbReference type="ARBA" id="ARBA00023163"/>
    </source>
</evidence>
<dbReference type="Pfam" id="PF13411">
    <property type="entry name" value="MerR_1"/>
    <property type="match status" value="1"/>
</dbReference>
<evidence type="ECO:0000256" key="2">
    <source>
        <dbReference type="ARBA" id="ARBA00022490"/>
    </source>
</evidence>
<dbReference type="GO" id="GO:0003677">
    <property type="term" value="F:DNA binding"/>
    <property type="evidence" value="ECO:0007669"/>
    <property type="project" value="UniProtKB-KW"/>
</dbReference>
<accession>A0A7T8APT7</accession>
<dbReference type="PANTHER" id="PTHR30204">
    <property type="entry name" value="REDOX-CYCLING DRUG-SENSING TRANSCRIPTIONAL ACTIVATOR SOXR"/>
    <property type="match status" value="1"/>
</dbReference>
<dbReference type="PROSITE" id="PS50937">
    <property type="entry name" value="HTH_MERR_2"/>
    <property type="match status" value="1"/>
</dbReference>
<dbReference type="GO" id="GO:0045893">
    <property type="term" value="P:positive regulation of DNA-templated transcription"/>
    <property type="evidence" value="ECO:0007669"/>
    <property type="project" value="InterPro"/>
</dbReference>
<keyword evidence="2" id="KW-0963">Cytoplasm</keyword>
<protein>
    <submittedName>
        <fullName evidence="8">Cu(I)-responsive transcriptional regulator</fullName>
    </submittedName>
</protein>